<keyword evidence="22" id="KW-1185">Reference proteome</keyword>
<dbReference type="InterPro" id="IPR036291">
    <property type="entry name" value="NAD(P)-bd_dom_sf"/>
</dbReference>
<dbReference type="InterPro" id="IPR052388">
    <property type="entry name" value="Peroxisomal_t2-enoyl-CoA_red"/>
</dbReference>
<evidence type="ECO:0000256" key="19">
    <source>
        <dbReference type="ARBA" id="ARBA00049386"/>
    </source>
</evidence>
<dbReference type="AlphaFoldDB" id="A0A975PB15"/>
<evidence type="ECO:0000256" key="3">
    <source>
        <dbReference type="ARBA" id="ARBA00022516"/>
    </source>
</evidence>
<evidence type="ECO:0000256" key="2">
    <source>
        <dbReference type="ARBA" id="ARBA00005189"/>
    </source>
</evidence>
<protein>
    <recommendedName>
        <fullName evidence="14">Peroxisomal trans-2-enoyl-CoA reductase</fullName>
        <ecNumber evidence="13">1.3.1.38</ecNumber>
    </recommendedName>
</protein>
<comment type="catalytic activity">
    <reaction evidence="16">
        <text>(2E)-tetradecenoyl-CoA + NADPH + H(+) = tetradecanoyl-CoA + NADP(+)</text>
        <dbReference type="Rhea" id="RHEA:44968"/>
        <dbReference type="ChEBI" id="CHEBI:15378"/>
        <dbReference type="ChEBI" id="CHEBI:57385"/>
        <dbReference type="ChEBI" id="CHEBI:57783"/>
        <dbReference type="ChEBI" id="CHEBI:58349"/>
        <dbReference type="ChEBI" id="CHEBI:61405"/>
    </reaction>
    <physiologicalReaction direction="left-to-right" evidence="16">
        <dbReference type="Rhea" id="RHEA:44969"/>
    </physiologicalReaction>
</comment>
<name>A0A975PB15_9RHOB</name>
<evidence type="ECO:0000256" key="10">
    <source>
        <dbReference type="ARBA" id="ARBA00023160"/>
    </source>
</evidence>
<evidence type="ECO:0000256" key="18">
    <source>
        <dbReference type="ARBA" id="ARBA00049251"/>
    </source>
</evidence>
<comment type="catalytic activity">
    <reaction evidence="19">
        <text>(2E)-decenoyl-CoA + NADPH + H(+) = decanoyl-CoA + NADP(+)</text>
        <dbReference type="Rhea" id="RHEA:44960"/>
        <dbReference type="ChEBI" id="CHEBI:15378"/>
        <dbReference type="ChEBI" id="CHEBI:57783"/>
        <dbReference type="ChEBI" id="CHEBI:58349"/>
        <dbReference type="ChEBI" id="CHEBI:61406"/>
        <dbReference type="ChEBI" id="CHEBI:61430"/>
    </reaction>
    <physiologicalReaction direction="left-to-right" evidence="19">
        <dbReference type="Rhea" id="RHEA:44961"/>
    </physiologicalReaction>
</comment>
<accession>A0A975PB15</accession>
<dbReference type="PANTHER" id="PTHR24317">
    <property type="entry name" value="PEROXISOMAL TRANS-2-ENOYL-COA REDUCTASE"/>
    <property type="match status" value="1"/>
</dbReference>
<evidence type="ECO:0000256" key="8">
    <source>
        <dbReference type="ARBA" id="ARBA00023098"/>
    </source>
</evidence>
<evidence type="ECO:0000256" key="7">
    <source>
        <dbReference type="ARBA" id="ARBA00023002"/>
    </source>
</evidence>
<evidence type="ECO:0000256" key="17">
    <source>
        <dbReference type="ARBA" id="ARBA00049108"/>
    </source>
</evidence>
<proteinExistence type="predicted"/>
<evidence type="ECO:0000256" key="20">
    <source>
        <dbReference type="ARBA" id="ARBA00049559"/>
    </source>
</evidence>
<comment type="catalytic activity">
    <reaction evidence="17">
        <text>(2E)-hexenoyl-CoA + NADPH + H(+) = hexanoyl-CoA + NADP(+)</text>
        <dbReference type="Rhea" id="RHEA:44956"/>
        <dbReference type="ChEBI" id="CHEBI:15378"/>
        <dbReference type="ChEBI" id="CHEBI:57783"/>
        <dbReference type="ChEBI" id="CHEBI:58349"/>
        <dbReference type="ChEBI" id="CHEBI:62077"/>
        <dbReference type="ChEBI" id="CHEBI:62620"/>
    </reaction>
    <physiologicalReaction direction="left-to-right" evidence="17">
        <dbReference type="Rhea" id="RHEA:44957"/>
    </physiologicalReaction>
</comment>
<evidence type="ECO:0000313" key="21">
    <source>
        <dbReference type="EMBL" id="QWK92954.1"/>
    </source>
</evidence>
<dbReference type="EC" id="1.3.1.38" evidence="13"/>
<evidence type="ECO:0000313" key="22">
    <source>
        <dbReference type="Proteomes" id="UP000679352"/>
    </source>
</evidence>
<keyword evidence="8" id="KW-0443">Lipid metabolism</keyword>
<keyword evidence="21" id="KW-0614">Plasmid</keyword>
<evidence type="ECO:0000256" key="5">
    <source>
        <dbReference type="ARBA" id="ARBA00022832"/>
    </source>
</evidence>
<keyword evidence="9" id="KW-0576">Peroxisome</keyword>
<dbReference type="PANTHER" id="PTHR24317:SF7">
    <property type="entry name" value="PEROXISOMAL TRANS-2-ENOYL-COA REDUCTASE"/>
    <property type="match status" value="1"/>
</dbReference>
<dbReference type="Proteomes" id="UP000679352">
    <property type="component" value="Plasmid p3"/>
</dbReference>
<keyword evidence="7" id="KW-0560">Oxidoreductase</keyword>
<evidence type="ECO:0000256" key="16">
    <source>
        <dbReference type="ARBA" id="ARBA00048686"/>
    </source>
</evidence>
<comment type="subcellular location">
    <subcellularLocation>
        <location evidence="1">Peroxisome</location>
    </subcellularLocation>
</comment>
<evidence type="ECO:0000256" key="1">
    <source>
        <dbReference type="ARBA" id="ARBA00004275"/>
    </source>
</evidence>
<organism evidence="21 22">
    <name type="scientific">Gemmobacter fulvus</name>
    <dbReference type="NCBI Taxonomy" id="2840474"/>
    <lineage>
        <taxon>Bacteria</taxon>
        <taxon>Pseudomonadati</taxon>
        <taxon>Pseudomonadota</taxon>
        <taxon>Alphaproteobacteria</taxon>
        <taxon>Rhodobacterales</taxon>
        <taxon>Paracoccaceae</taxon>
        <taxon>Gemmobacter</taxon>
    </lineage>
</organism>
<keyword evidence="3" id="KW-0444">Lipid biosynthesis</keyword>
<dbReference type="GO" id="GO:0006633">
    <property type="term" value="P:fatty acid biosynthetic process"/>
    <property type="evidence" value="ECO:0007669"/>
    <property type="project" value="UniProtKB-KW"/>
</dbReference>
<comment type="catalytic activity">
    <reaction evidence="20">
        <text>(2E)-octenoyl-CoA + NADPH + H(+) = octanoyl-CoA + NADP(+)</text>
        <dbReference type="Rhea" id="RHEA:44952"/>
        <dbReference type="ChEBI" id="CHEBI:15378"/>
        <dbReference type="ChEBI" id="CHEBI:57386"/>
        <dbReference type="ChEBI" id="CHEBI:57783"/>
        <dbReference type="ChEBI" id="CHEBI:58349"/>
        <dbReference type="ChEBI" id="CHEBI:62242"/>
    </reaction>
    <physiologicalReaction direction="left-to-right" evidence="20">
        <dbReference type="Rhea" id="RHEA:44953"/>
    </physiologicalReaction>
</comment>
<dbReference type="InterPro" id="IPR002347">
    <property type="entry name" value="SDR_fam"/>
</dbReference>
<keyword evidence="10" id="KW-0275">Fatty acid biosynthesis</keyword>
<comment type="catalytic activity">
    <reaction evidence="18">
        <text>a (2E)-enoyl-CoA + NADPH + H(+) = a 2,3-saturated acyl-CoA + NADP(+)</text>
        <dbReference type="Rhea" id="RHEA:33763"/>
        <dbReference type="ChEBI" id="CHEBI:15378"/>
        <dbReference type="ChEBI" id="CHEBI:57783"/>
        <dbReference type="ChEBI" id="CHEBI:58349"/>
        <dbReference type="ChEBI" id="CHEBI:58856"/>
        <dbReference type="ChEBI" id="CHEBI:65111"/>
        <dbReference type="EC" id="1.3.1.38"/>
    </reaction>
    <physiologicalReaction direction="left-to-right" evidence="18">
        <dbReference type="Rhea" id="RHEA:33764"/>
    </physiologicalReaction>
</comment>
<dbReference type="Gene3D" id="3.40.50.720">
    <property type="entry name" value="NAD(P)-binding Rossmann-like Domain"/>
    <property type="match status" value="1"/>
</dbReference>
<evidence type="ECO:0000256" key="13">
    <source>
        <dbReference type="ARBA" id="ARBA00038849"/>
    </source>
</evidence>
<evidence type="ECO:0000256" key="4">
    <source>
        <dbReference type="ARBA" id="ARBA00022553"/>
    </source>
</evidence>
<evidence type="ECO:0000256" key="6">
    <source>
        <dbReference type="ARBA" id="ARBA00022857"/>
    </source>
</evidence>
<comment type="subunit">
    <text evidence="12">Interacts with PEX5, probably required to target it into peroxisomes.</text>
</comment>
<keyword evidence="6" id="KW-0521">NADP</keyword>
<keyword evidence="4" id="KW-0597">Phosphoprotein</keyword>
<dbReference type="GO" id="GO:0019166">
    <property type="term" value="F:trans-2-enoyl-CoA reductase (NADPH) activity"/>
    <property type="evidence" value="ECO:0007669"/>
    <property type="project" value="UniProtKB-EC"/>
</dbReference>
<dbReference type="SUPFAM" id="SSF51735">
    <property type="entry name" value="NAD(P)-binding Rossmann-fold domains"/>
    <property type="match status" value="1"/>
</dbReference>
<reference evidence="21" key="1">
    <citation type="submission" date="2021-06" db="EMBL/GenBank/DDBJ databases">
        <authorList>
            <person name="Lee C.-S."/>
            <person name="Jin L."/>
        </authorList>
    </citation>
    <scope>NUCLEOTIDE SEQUENCE</scope>
    <source>
        <strain evidence="21">Con5</strain>
        <plasmid evidence="21">p3</plasmid>
    </source>
</reference>
<evidence type="ECO:0000256" key="14">
    <source>
        <dbReference type="ARBA" id="ARBA00041063"/>
    </source>
</evidence>
<gene>
    <name evidence="21" type="ORF">KM031_20105</name>
</gene>
<geneLocation type="plasmid" evidence="21 22">
    <name>p3</name>
</geneLocation>
<sequence length="107" mass="11137">MTRTAASELGEFGVRVNAICPGTLISELTAGFPHFAAMLHAAPARRHGDIDEISKAVLFLASRDSTFINGVAIPVDGGFTAAGPLRLVHRLVQSPKAIAALDAQTTA</sequence>
<evidence type="ECO:0000256" key="9">
    <source>
        <dbReference type="ARBA" id="ARBA00023140"/>
    </source>
</evidence>
<comment type="function">
    <text evidence="11">Participates in chain elongation of fatty acids. Catalyzes the reduction of trans-2-enoyl-CoAs of varying chain lengths from 6:1 to 16:1, having maximum activity with 10:1 CoA. Has no 2,4-dienoyl-CoA reductase activity.</text>
</comment>
<evidence type="ECO:0000256" key="11">
    <source>
        <dbReference type="ARBA" id="ARBA00037124"/>
    </source>
</evidence>
<dbReference type="Pfam" id="PF13561">
    <property type="entry name" value="adh_short_C2"/>
    <property type="match status" value="1"/>
</dbReference>
<evidence type="ECO:0000256" key="12">
    <source>
        <dbReference type="ARBA" id="ARBA00038622"/>
    </source>
</evidence>
<dbReference type="GO" id="GO:0033306">
    <property type="term" value="P:phytol metabolic process"/>
    <property type="evidence" value="ECO:0007669"/>
    <property type="project" value="TreeGrafter"/>
</dbReference>
<comment type="pathway">
    <text evidence="2">Lipid metabolism.</text>
</comment>
<dbReference type="KEGG" id="gfu:KM031_20105"/>
<evidence type="ECO:0000256" key="15">
    <source>
        <dbReference type="ARBA" id="ARBA00047570"/>
    </source>
</evidence>
<keyword evidence="5" id="KW-0276">Fatty acid metabolism</keyword>
<dbReference type="PRINTS" id="PR00081">
    <property type="entry name" value="GDHRDH"/>
</dbReference>
<dbReference type="EMBL" id="CP076364">
    <property type="protein sequence ID" value="QWK92954.1"/>
    <property type="molecule type" value="Genomic_DNA"/>
</dbReference>
<comment type="catalytic activity">
    <reaction evidence="15">
        <text>(2E)-dodecenoyl-CoA + NADPH + H(+) = dodecanoyl-CoA + NADP(+)</text>
        <dbReference type="Rhea" id="RHEA:44964"/>
        <dbReference type="ChEBI" id="CHEBI:15378"/>
        <dbReference type="ChEBI" id="CHEBI:57330"/>
        <dbReference type="ChEBI" id="CHEBI:57375"/>
        <dbReference type="ChEBI" id="CHEBI:57783"/>
        <dbReference type="ChEBI" id="CHEBI:58349"/>
    </reaction>
    <physiologicalReaction direction="left-to-right" evidence="15">
        <dbReference type="Rhea" id="RHEA:44965"/>
    </physiologicalReaction>
</comment>